<dbReference type="SUPFAM" id="SSF52540">
    <property type="entry name" value="P-loop containing nucleoside triphosphate hydrolases"/>
    <property type="match status" value="1"/>
</dbReference>
<feature type="region of interest" description="Disordered" evidence="1">
    <location>
        <begin position="60"/>
        <end position="94"/>
    </location>
</feature>
<dbReference type="OrthoDB" id="3231855at2759"/>
<reference evidence="3 4" key="2">
    <citation type="submission" date="2025-04" db="UniProtKB">
        <authorList>
            <consortium name="RefSeq"/>
        </authorList>
    </citation>
    <scope>IDENTIFICATION</scope>
    <source>
        <strain evidence="2 3">J_2021</strain>
        <tissue evidence="3 4">Erythrocytes</tissue>
    </source>
</reference>
<dbReference type="InterPro" id="IPR026302">
    <property type="entry name" value="NEDD4-bd_p2"/>
</dbReference>
<reference evidence="2" key="1">
    <citation type="submission" date="2024-06" db="UniProtKB">
        <authorList>
            <consortium name="RefSeq"/>
        </authorList>
    </citation>
    <scope>NUCLEOTIDE SEQUENCE [LARGE SCALE GENOMIC DNA]</scope>
    <source>
        <strain evidence="2 3">J_2021</strain>
        <tissue evidence="3">Erythrocytes</tissue>
    </source>
</reference>
<dbReference type="GO" id="GO:0005634">
    <property type="term" value="C:nucleus"/>
    <property type="evidence" value="ECO:0000318"/>
    <property type="project" value="GO_Central"/>
</dbReference>
<dbReference type="GeneID" id="108709946"/>
<feature type="region of interest" description="Disordered" evidence="1">
    <location>
        <begin position="109"/>
        <end position="132"/>
    </location>
</feature>
<dbReference type="CTD" id="108709946"/>
<feature type="region of interest" description="Disordered" evidence="1">
    <location>
        <begin position="635"/>
        <end position="656"/>
    </location>
</feature>
<evidence type="ECO:0000256" key="1">
    <source>
        <dbReference type="SAM" id="MobiDB-lite"/>
    </source>
</evidence>
<dbReference type="RefSeq" id="XP_041440435.1">
    <property type="nucleotide sequence ID" value="XM_041584501.1"/>
</dbReference>
<evidence type="ECO:0000313" key="4">
    <source>
        <dbReference type="RefSeq" id="XP_041440435.1"/>
    </source>
</evidence>
<dbReference type="Pfam" id="PF13671">
    <property type="entry name" value="AAA_33"/>
    <property type="match status" value="1"/>
</dbReference>
<dbReference type="GO" id="GO:0003714">
    <property type="term" value="F:transcription corepressor activity"/>
    <property type="evidence" value="ECO:0000318"/>
    <property type="project" value="GO_Central"/>
</dbReference>
<name>A0A1L8HAL0_XENLA</name>
<gene>
    <name evidence="3 4 5" type="primary">n4bp2l2.S</name>
</gene>
<dbReference type="KEGG" id="xla:108709946"/>
<evidence type="ECO:0000313" key="2">
    <source>
        <dbReference type="Proteomes" id="UP000186698"/>
    </source>
</evidence>
<evidence type="ECO:0000313" key="3">
    <source>
        <dbReference type="RefSeq" id="XP_018105738.1"/>
    </source>
</evidence>
<dbReference type="Bgee" id="108709946">
    <property type="expression patterns" value="Expressed in testis and 19 other cell types or tissues"/>
</dbReference>
<feature type="compositionally biased region" description="Basic and acidic residues" evidence="1">
    <location>
        <begin position="60"/>
        <end position="86"/>
    </location>
</feature>
<evidence type="ECO:0000313" key="5">
    <source>
        <dbReference type="Xenbase" id="XB-GENE-6485717"/>
    </source>
</evidence>
<feature type="compositionally biased region" description="Basic and acidic residues" evidence="1">
    <location>
        <begin position="20"/>
        <end position="33"/>
    </location>
</feature>
<dbReference type="GO" id="GO:0000122">
    <property type="term" value="P:negative regulation of transcription by RNA polymerase II"/>
    <property type="evidence" value="ECO:0000318"/>
    <property type="project" value="GO_Central"/>
</dbReference>
<dbReference type="OMA" id="FIGPVFQ"/>
<dbReference type="STRING" id="8355.A0A1L8HAL0"/>
<dbReference type="Proteomes" id="UP000186698">
    <property type="component" value="Chromosome 2S"/>
</dbReference>
<protein>
    <submittedName>
        <fullName evidence="3 4">NEDD4-binding protein 2-like 2</fullName>
    </submittedName>
</protein>
<organism evidence="2 4">
    <name type="scientific">Xenopus laevis</name>
    <name type="common">African clawed frog</name>
    <dbReference type="NCBI Taxonomy" id="8355"/>
    <lineage>
        <taxon>Eukaryota</taxon>
        <taxon>Metazoa</taxon>
        <taxon>Chordata</taxon>
        <taxon>Craniata</taxon>
        <taxon>Vertebrata</taxon>
        <taxon>Euteleostomi</taxon>
        <taxon>Amphibia</taxon>
        <taxon>Batrachia</taxon>
        <taxon>Anura</taxon>
        <taxon>Pipoidea</taxon>
        <taxon>Pipidae</taxon>
        <taxon>Xenopodinae</taxon>
        <taxon>Xenopus</taxon>
        <taxon>Xenopus</taxon>
    </lineage>
</organism>
<dbReference type="Xenbase" id="XB-GENE-6485717">
    <property type="gene designation" value="n4bp2l2.S"/>
</dbReference>
<dbReference type="RefSeq" id="XP_018105738.1">
    <property type="nucleotide sequence ID" value="XM_018250249.2"/>
</dbReference>
<dbReference type="PaxDb" id="8355-A0A1L8HAL0"/>
<dbReference type="AGR" id="Xenbase:XB-GENE-6485717"/>
<dbReference type="PANTHER" id="PTHR13308:SF23">
    <property type="entry name" value="NEDD4-BINDING PROTEIN 2-LIKE 2"/>
    <property type="match status" value="1"/>
</dbReference>
<keyword evidence="2" id="KW-1185">Reference proteome</keyword>
<dbReference type="PANTHER" id="PTHR13308">
    <property type="entry name" value="NEDD4-BINDING PROTEIN 2-LIKE 1"/>
    <property type="match status" value="1"/>
</dbReference>
<accession>A0A1L8HAL0</accession>
<dbReference type="AlphaFoldDB" id="A0A1L8HAL0"/>
<dbReference type="Gene3D" id="3.40.50.300">
    <property type="entry name" value="P-loop containing nucleotide triphosphate hydrolases"/>
    <property type="match status" value="1"/>
</dbReference>
<proteinExistence type="predicted"/>
<feature type="region of interest" description="Disordered" evidence="1">
    <location>
        <begin position="1"/>
        <end position="45"/>
    </location>
</feature>
<sequence length="669" mass="76453">MPHAETEVSWDEQDSFTEPSLKRLRPDCSDLHTSRNPAVSTKRKEKTYWPHSRYFCLSREKKHETIADEKSTAETEHSIHNPEKGSPHSKGTSGVDYNGTRGALFIPLEPSDEDDCNIQPPSERPDFDRSPNKSTANIVLEKSSPFIGPVFQPATKAEQGSETRNAFIGPLFRPALKAGQVVETSPAFIEPPCLKTGLWTENPSNVERNCTKSQSPHFKISTVKLRKAPGHAGAQNGMDYELRQFYKELHILEAETDDIKESECKAEGNQEFTLSNQSSQDSNTFLEHAGTPYNKAIFDGQSHTRELYPYNIHRNNCFLNNAVPPPSLQNQHPLRFPNQEAPLFQNWQPPRFQNPLPPTLPISHGRPPLPPPPPFPLYNHPVPHPMPNAFAPSTENESICFGHNEHQRQDQQHWHSLPNPHNARTSNINKGNVPFLDGECGNRPQEHHIGNAFRNQESHSGTAHLLKDSYVPQEQHTGDKKASINYERKLILLRGLPGSGKTTLARLLLNLNPDGLVFSTDDFFCQKDGYSYNVKLLGDAHNWNQFRARRAMDDRRSPVIIDNTNMQGWEMKPYVQMAIEHGYFVDFLEPETWWKLDPLELAKRNTHGVPHEKISQMLERYEHNMTVPVVMNSVEPPHKNTHRHPQQPRPRWEASEDFSHRNRAFYNRL</sequence>
<dbReference type="InterPro" id="IPR027417">
    <property type="entry name" value="P-loop_NTPase"/>
</dbReference>